<evidence type="ECO:0000256" key="3">
    <source>
        <dbReference type="ARBA" id="ARBA00022679"/>
    </source>
</evidence>
<dbReference type="KEGG" id="emt:CPZ25_013580"/>
<comment type="similarity">
    <text evidence="1">Belongs to the trimethylamine methyltransferase family.</text>
</comment>
<gene>
    <name evidence="4" type="ORF">CPZ25_013580</name>
</gene>
<proteinExistence type="inferred from homology"/>
<dbReference type="InterPro" id="IPR038601">
    <property type="entry name" value="MttB-like_sf"/>
</dbReference>
<evidence type="ECO:0000313" key="5">
    <source>
        <dbReference type="Proteomes" id="UP000218387"/>
    </source>
</evidence>
<dbReference type="GO" id="GO:0008168">
    <property type="term" value="F:methyltransferase activity"/>
    <property type="evidence" value="ECO:0007669"/>
    <property type="project" value="UniProtKB-KW"/>
</dbReference>
<accession>A0A4V1GM76</accession>
<dbReference type="InterPro" id="IPR010426">
    <property type="entry name" value="MTTB_MeTrfase"/>
</dbReference>
<dbReference type="Pfam" id="PF06253">
    <property type="entry name" value="MTTB"/>
    <property type="match status" value="1"/>
</dbReference>
<dbReference type="AlphaFoldDB" id="A0A4V1GM76"/>
<dbReference type="Proteomes" id="UP000218387">
    <property type="component" value="Chromosome"/>
</dbReference>
<keyword evidence="3 4" id="KW-0808">Transferase</keyword>
<keyword evidence="5" id="KW-1185">Reference proteome</keyword>
<keyword evidence="2 4" id="KW-0489">Methyltransferase</keyword>
<name>A0A4V1GM76_EUBML</name>
<evidence type="ECO:0000256" key="2">
    <source>
        <dbReference type="ARBA" id="ARBA00022603"/>
    </source>
</evidence>
<organism evidence="4 5">
    <name type="scientific">Eubacterium maltosivorans</name>
    <dbReference type="NCBI Taxonomy" id="2041044"/>
    <lineage>
        <taxon>Bacteria</taxon>
        <taxon>Bacillati</taxon>
        <taxon>Bacillota</taxon>
        <taxon>Clostridia</taxon>
        <taxon>Eubacteriales</taxon>
        <taxon>Eubacteriaceae</taxon>
        <taxon>Eubacterium</taxon>
    </lineage>
</organism>
<dbReference type="EMBL" id="CP029487">
    <property type="protein sequence ID" value="QCT72316.1"/>
    <property type="molecule type" value="Genomic_DNA"/>
</dbReference>
<reference evidence="4 5" key="1">
    <citation type="submission" date="2018-05" db="EMBL/GenBank/DDBJ databases">
        <title>Genome comparison of Eubacterium sp.</title>
        <authorList>
            <person name="Feng Y."/>
            <person name="Sanchez-Andrea I."/>
            <person name="Stams A.J.M."/>
            <person name="De Vos W.M."/>
        </authorList>
    </citation>
    <scope>NUCLEOTIDE SEQUENCE [LARGE SCALE GENOMIC DNA]</scope>
    <source>
        <strain evidence="4 5">YI</strain>
    </source>
</reference>
<dbReference type="GO" id="GO:0032259">
    <property type="term" value="P:methylation"/>
    <property type="evidence" value="ECO:0007669"/>
    <property type="project" value="UniProtKB-KW"/>
</dbReference>
<evidence type="ECO:0000256" key="1">
    <source>
        <dbReference type="ARBA" id="ARBA00007137"/>
    </source>
</evidence>
<sequence length="467" mass="52165">MKQTYNFAPQEELELIHSHSLRLLKETGVVFYCDEALEIFKKHGARVDGETVFIEEKMLDDALKTIPKTYEWYGRKGSLTLGDGKPVYASSYGPMYVYEDDDYHFPTPLDFANFAKLDQSSKVVTIGNPNNMDMPKIKPEDRSNYAMAATLMYLDKPLMGMVDGRKSAAECIDMVRRFYGIDDSDKRCVVSGLINVASPFHYSQAMCEGLIKYASEGQATFVTSAGMSGLTVPDTLASHILVANTEILAGVVLTQLINPGVPVVYGLQGLGSDLRYTVGTMGSPEQSLIFQTAKSLANFYGMPVRTGGLMNDAKDMDIQSGVESFNSGYAAIMSGVDVMLLSCGMLDSVNTISYDKYIYDEEMIQSIERFVRGYEVTEETLLFDKIQKAGPGGDFLGRTTRLYRNDYFMPDICNRLSHGNWVAAGKPTIKSKTRAAYQKRLEEYVMPEMDSGQKALIEKYIPKEFWY</sequence>
<dbReference type="RefSeq" id="WP_096918838.1">
    <property type="nucleotide sequence ID" value="NZ_CP029487.1"/>
</dbReference>
<protein>
    <submittedName>
        <fullName evidence="4">Trimethylamine methyltransferase</fullName>
    </submittedName>
</protein>
<dbReference type="Gene3D" id="3.20.20.480">
    <property type="entry name" value="Trimethylamine methyltransferase-like"/>
    <property type="match status" value="1"/>
</dbReference>
<evidence type="ECO:0000313" key="4">
    <source>
        <dbReference type="EMBL" id="QCT72316.1"/>
    </source>
</evidence>
<dbReference type="GO" id="GO:0015948">
    <property type="term" value="P:methanogenesis"/>
    <property type="evidence" value="ECO:0007669"/>
    <property type="project" value="InterPro"/>
</dbReference>